<reference evidence="11 12" key="1">
    <citation type="journal article" date="2009" name="Nat. Genet.">
        <title>The genome of the cucumber, Cucumis sativus L.</title>
        <authorList>
            <person name="Huang S."/>
            <person name="Li R."/>
            <person name="Zhang Z."/>
            <person name="Li L."/>
            <person name="Gu X."/>
            <person name="Fan W."/>
            <person name="Lucas W.J."/>
            <person name="Wang X."/>
            <person name="Xie B."/>
            <person name="Ni P."/>
            <person name="Ren Y."/>
            <person name="Zhu H."/>
            <person name="Li J."/>
            <person name="Lin K."/>
            <person name="Jin W."/>
            <person name="Fei Z."/>
            <person name="Li G."/>
            <person name="Staub J."/>
            <person name="Kilian A."/>
            <person name="van der Vossen E.A."/>
            <person name="Wu Y."/>
            <person name="Guo J."/>
            <person name="He J."/>
            <person name="Jia Z."/>
            <person name="Ren Y."/>
            <person name="Tian G."/>
            <person name="Lu Y."/>
            <person name="Ruan J."/>
            <person name="Qian W."/>
            <person name="Wang M."/>
            <person name="Huang Q."/>
            <person name="Li B."/>
            <person name="Xuan Z."/>
            <person name="Cao J."/>
            <person name="Asan"/>
            <person name="Wu Z."/>
            <person name="Zhang J."/>
            <person name="Cai Q."/>
            <person name="Bai Y."/>
            <person name="Zhao B."/>
            <person name="Han Y."/>
            <person name="Li Y."/>
            <person name="Li X."/>
            <person name="Wang S."/>
            <person name="Shi Q."/>
            <person name="Liu S."/>
            <person name="Cho W.K."/>
            <person name="Kim J.Y."/>
            <person name="Xu Y."/>
            <person name="Heller-Uszynska K."/>
            <person name="Miao H."/>
            <person name="Cheng Z."/>
            <person name="Zhang S."/>
            <person name="Wu J."/>
            <person name="Yang Y."/>
            <person name="Kang H."/>
            <person name="Li M."/>
            <person name="Liang H."/>
            <person name="Ren X."/>
            <person name="Shi Z."/>
            <person name="Wen M."/>
            <person name="Jian M."/>
            <person name="Yang H."/>
            <person name="Zhang G."/>
            <person name="Yang Z."/>
            <person name="Chen R."/>
            <person name="Liu S."/>
            <person name="Li J."/>
            <person name="Ma L."/>
            <person name="Liu H."/>
            <person name="Zhou Y."/>
            <person name="Zhao J."/>
            <person name="Fang X."/>
            <person name="Li G."/>
            <person name="Fang L."/>
            <person name="Li Y."/>
            <person name="Liu D."/>
            <person name="Zheng H."/>
            <person name="Zhang Y."/>
            <person name="Qin N."/>
            <person name="Li Z."/>
            <person name="Yang G."/>
            <person name="Yang S."/>
            <person name="Bolund L."/>
            <person name="Kristiansen K."/>
            <person name="Zheng H."/>
            <person name="Li S."/>
            <person name="Zhang X."/>
            <person name="Yang H."/>
            <person name="Wang J."/>
            <person name="Sun R."/>
            <person name="Zhang B."/>
            <person name="Jiang S."/>
            <person name="Wang J."/>
            <person name="Du Y."/>
            <person name="Li S."/>
        </authorList>
    </citation>
    <scope>NUCLEOTIDE SEQUENCE [LARGE SCALE GENOMIC DNA]</scope>
    <source>
        <strain evidence="12">cv. 9930</strain>
    </source>
</reference>
<comment type="function">
    <text evidence="8">May be involved in modulation of pathogen defense and leaf cell death.</text>
</comment>
<keyword evidence="8" id="KW-0112">Calmodulin-binding</keyword>
<comment type="subcellular location">
    <subcellularLocation>
        <location evidence="1 8">Membrane</location>
        <topology evidence="1 8">Multi-pass membrane protein</topology>
    </subcellularLocation>
</comment>
<dbReference type="InterPro" id="IPR004326">
    <property type="entry name" value="Mlo"/>
</dbReference>
<dbReference type="PANTHER" id="PTHR31942:SF62">
    <property type="entry name" value="MLO-LIKE PROTEIN"/>
    <property type="match status" value="1"/>
</dbReference>
<dbReference type="GO" id="GO:0006952">
    <property type="term" value="P:defense response"/>
    <property type="evidence" value="ECO:0007669"/>
    <property type="project" value="UniProtKB-KW"/>
</dbReference>
<feature type="region of interest" description="Disordered" evidence="9">
    <location>
        <begin position="513"/>
        <end position="534"/>
    </location>
</feature>
<feature type="compositionally biased region" description="Low complexity" evidence="9">
    <location>
        <begin position="514"/>
        <end position="528"/>
    </location>
</feature>
<comment type="similarity">
    <text evidence="2 8">Belongs to the MLO family.</text>
</comment>
<keyword evidence="7 8" id="KW-0568">Pathogenesis-related protein</keyword>
<dbReference type="EMBL" id="CM002924">
    <property type="protein sequence ID" value="KGN55654.1"/>
    <property type="molecule type" value="Genomic_DNA"/>
</dbReference>
<keyword evidence="12" id="KW-1185">Reference proteome</keyword>
<dbReference type="OMA" id="GPSCFME"/>
<keyword evidence="4 8" id="KW-0611">Plant defense</keyword>
<evidence type="ECO:0000256" key="10">
    <source>
        <dbReference type="SAM" id="Phobius"/>
    </source>
</evidence>
<feature type="transmembrane region" description="Helical" evidence="10">
    <location>
        <begin position="353"/>
        <end position="377"/>
    </location>
</feature>
<dbReference type="Gramene" id="KGN55654">
    <property type="protein sequence ID" value="KGN55654"/>
    <property type="gene ID" value="Csa_3G002740"/>
</dbReference>
<evidence type="ECO:0000256" key="5">
    <source>
        <dbReference type="ARBA" id="ARBA00022989"/>
    </source>
</evidence>
<feature type="transmembrane region" description="Helical" evidence="10">
    <location>
        <begin position="12"/>
        <end position="30"/>
    </location>
</feature>
<dbReference type="eggNOG" id="ENOG502QSXM">
    <property type="taxonomic scope" value="Eukaryota"/>
</dbReference>
<feature type="transmembrane region" description="Helical" evidence="10">
    <location>
        <begin position="274"/>
        <end position="292"/>
    </location>
</feature>
<accession>A0A0A0L3N9</accession>
<keyword evidence="3 8" id="KW-0812">Transmembrane</keyword>
<organism evidence="11 12">
    <name type="scientific">Cucumis sativus</name>
    <name type="common">Cucumber</name>
    <dbReference type="NCBI Taxonomy" id="3659"/>
    <lineage>
        <taxon>Eukaryota</taxon>
        <taxon>Viridiplantae</taxon>
        <taxon>Streptophyta</taxon>
        <taxon>Embryophyta</taxon>
        <taxon>Tracheophyta</taxon>
        <taxon>Spermatophyta</taxon>
        <taxon>Magnoliopsida</taxon>
        <taxon>eudicotyledons</taxon>
        <taxon>Gunneridae</taxon>
        <taxon>Pentapetalae</taxon>
        <taxon>rosids</taxon>
        <taxon>fabids</taxon>
        <taxon>Cucurbitales</taxon>
        <taxon>Cucurbitaceae</taxon>
        <taxon>Benincaseae</taxon>
        <taxon>Cucumis</taxon>
    </lineage>
</organism>
<comment type="domain">
    <text evidence="8">The C-terminus contains a calmodulin-binding domain, which binds calmodulin in a calcium-dependent fashion.</text>
</comment>
<dbReference type="Proteomes" id="UP000029981">
    <property type="component" value="Chromosome 3"/>
</dbReference>
<evidence type="ECO:0000256" key="7">
    <source>
        <dbReference type="ARBA" id="ARBA00023265"/>
    </source>
</evidence>
<dbReference type="GO" id="GO:0016020">
    <property type="term" value="C:membrane"/>
    <property type="evidence" value="ECO:0007669"/>
    <property type="project" value="UniProtKB-SubCell"/>
</dbReference>
<keyword evidence="5 8" id="KW-1133">Transmembrane helix</keyword>
<keyword evidence="6 8" id="KW-0472">Membrane</keyword>
<reference evidence="11 12" key="4">
    <citation type="journal article" date="2011" name="BMC Genomics">
        <title>RNA-Seq improves annotation of protein-coding genes in the cucumber genome.</title>
        <authorList>
            <person name="Li Z."/>
            <person name="Zhang Z."/>
            <person name="Yan P."/>
            <person name="Huang S."/>
            <person name="Fei Z."/>
            <person name="Lin K."/>
        </authorList>
    </citation>
    <scope>NUCLEOTIDE SEQUENCE [LARGE SCALE GENOMIC DNA]</scope>
    <source>
        <strain evidence="12">cv. 9930</strain>
    </source>
</reference>
<reference evidence="11 12" key="2">
    <citation type="journal article" date="2009" name="PLoS ONE">
        <title>An integrated genetic and cytogenetic map of the cucumber genome.</title>
        <authorList>
            <person name="Ren Y."/>
            <person name="Zhang Z."/>
            <person name="Liu J."/>
            <person name="Staub J.E."/>
            <person name="Han Y."/>
            <person name="Cheng Z."/>
            <person name="Li X."/>
            <person name="Lu J."/>
            <person name="Miao H."/>
            <person name="Kang H."/>
            <person name="Xie B."/>
            <person name="Gu X."/>
            <person name="Wang X."/>
            <person name="Du Y."/>
            <person name="Jin W."/>
            <person name="Huang S."/>
        </authorList>
    </citation>
    <scope>NUCLEOTIDE SEQUENCE [LARGE SCALE GENOMIC DNA]</scope>
    <source>
        <strain evidence="12">cv. 9930</strain>
    </source>
</reference>
<proteinExistence type="inferred from homology"/>
<gene>
    <name evidence="8" type="primary">MLO</name>
    <name evidence="11" type="ORF">Csa_3G002740</name>
</gene>
<feature type="transmembrane region" description="Helical" evidence="10">
    <location>
        <begin position="298"/>
        <end position="315"/>
    </location>
</feature>
<evidence type="ECO:0000256" key="2">
    <source>
        <dbReference type="ARBA" id="ARBA00006574"/>
    </source>
</evidence>
<evidence type="ECO:0000313" key="12">
    <source>
        <dbReference type="Proteomes" id="UP000029981"/>
    </source>
</evidence>
<evidence type="ECO:0000256" key="9">
    <source>
        <dbReference type="SAM" id="MobiDB-lite"/>
    </source>
</evidence>
<feature type="transmembrane region" description="Helical" evidence="10">
    <location>
        <begin position="60"/>
        <end position="82"/>
    </location>
</feature>
<evidence type="ECO:0000256" key="4">
    <source>
        <dbReference type="ARBA" id="ARBA00022821"/>
    </source>
</evidence>
<name>A0A0A0L3N9_CUCSA</name>
<feature type="transmembrane region" description="Helical" evidence="10">
    <location>
        <begin position="397"/>
        <end position="417"/>
    </location>
</feature>
<dbReference type="STRING" id="3659.A0A0A0L3N9"/>
<evidence type="ECO:0000256" key="8">
    <source>
        <dbReference type="RuleBase" id="RU280816"/>
    </source>
</evidence>
<dbReference type="Pfam" id="PF03094">
    <property type="entry name" value="Mlo"/>
    <property type="match status" value="1"/>
</dbReference>
<protein>
    <recommendedName>
        <fullName evidence="8">MLO-like protein</fullName>
    </recommendedName>
</protein>
<evidence type="ECO:0000256" key="6">
    <source>
        <dbReference type="ARBA" id="ARBA00023136"/>
    </source>
</evidence>
<sequence>MEEEGRSLAVTPTWAFATVVTLMVSLGFFFQGTLKRTKKWLNRTKRKSLLAALEKIKEELMLFGLLSLLMGHWIVFVARICVKSSVLSSRFYPCALETDLKRVRHIFIATQSLNSSVPREHNNDGIREYCPEGRESFASYESLEQLHRLIFVLGVTHVSYSFIAIALAMIKIYGWRTWENEAKALAIRNAEVLSITTALLLKLSPALAIIELIILKRLTKLHNQLCFSRQFWSSINRADYMALRLGFISTHELPISYDFHNYMLRSMDDEFRDMVGISVPLWIYAIACIFLNFHGSNIYIWLSFVPAILILLIGTKLHRVVVKLAVEVVDSSPRGYYCFNLRDELFWFGKPKLLLWLIQFISFQNAFEMATFIWSLWEIKEPSCFMDNETYVGIRLAFGVITQFWCSFITFPLYVIVTQMGSKVKKSLVSENVRNSLHQWKRRVKARPGASSTVTLAGATSLSSSVFTMDDEGEVTDDFTTNCSEGSTSNAAQCTHFPQLIQPVLSDDTEVEISVSSNSPHISSNNRSEGNGDG</sequence>
<feature type="transmembrane region" description="Helical" evidence="10">
    <location>
        <begin position="149"/>
        <end position="173"/>
    </location>
</feature>
<dbReference type="AlphaFoldDB" id="A0A0A0L3N9"/>
<dbReference type="GO" id="GO:0005516">
    <property type="term" value="F:calmodulin binding"/>
    <property type="evidence" value="ECO:0007669"/>
    <property type="project" value="UniProtKB-KW"/>
</dbReference>
<evidence type="ECO:0000256" key="1">
    <source>
        <dbReference type="ARBA" id="ARBA00004141"/>
    </source>
</evidence>
<evidence type="ECO:0000256" key="3">
    <source>
        <dbReference type="ARBA" id="ARBA00022692"/>
    </source>
</evidence>
<dbReference type="PANTHER" id="PTHR31942">
    <property type="entry name" value="MLO-LIKE PROTEIN 1"/>
    <property type="match status" value="1"/>
</dbReference>
<feature type="transmembrane region" description="Helical" evidence="10">
    <location>
        <begin position="193"/>
        <end position="215"/>
    </location>
</feature>
<evidence type="ECO:0000313" key="11">
    <source>
        <dbReference type="EMBL" id="KGN55654.1"/>
    </source>
</evidence>
<reference evidence="11 12" key="3">
    <citation type="journal article" date="2010" name="BMC Genomics">
        <title>Transcriptome sequencing and comparative analysis of cucumber flowers with different sex types.</title>
        <authorList>
            <person name="Guo S."/>
            <person name="Zheng Y."/>
            <person name="Joung J.G."/>
            <person name="Liu S."/>
            <person name="Zhang Z."/>
            <person name="Crasta O.R."/>
            <person name="Sobral B.W."/>
            <person name="Xu Y."/>
            <person name="Huang S."/>
            <person name="Fei Z."/>
        </authorList>
    </citation>
    <scope>NUCLEOTIDE SEQUENCE [LARGE SCALE GENOMIC DNA]</scope>
    <source>
        <strain evidence="12">cv. 9930</strain>
    </source>
</reference>